<protein>
    <submittedName>
        <fullName evidence="2">Uncharacterized protein</fullName>
    </submittedName>
</protein>
<keyword evidence="1" id="KW-1133">Transmembrane helix</keyword>
<gene>
    <name evidence="2" type="ORF">TUM3794_19850</name>
</gene>
<keyword evidence="3" id="KW-1185">Reference proteome</keyword>
<keyword evidence="1" id="KW-0812">Transmembrane</keyword>
<evidence type="ECO:0000313" key="2">
    <source>
        <dbReference type="EMBL" id="GIU40879.1"/>
    </source>
</evidence>
<dbReference type="EMBL" id="BPEU01000013">
    <property type="protein sequence ID" value="GIU40879.1"/>
    <property type="molecule type" value="Genomic_DNA"/>
</dbReference>
<keyword evidence="1" id="KW-0472">Membrane</keyword>
<dbReference type="RefSeq" id="WP_220756869.1">
    <property type="nucleotide sequence ID" value="NZ_BPEU01000013.1"/>
</dbReference>
<organism evidence="2 3">
    <name type="scientific">Shewanella colwelliana</name>
    <name type="common">Alteromonas colwelliana</name>
    <dbReference type="NCBI Taxonomy" id="23"/>
    <lineage>
        <taxon>Bacteria</taxon>
        <taxon>Pseudomonadati</taxon>
        <taxon>Pseudomonadota</taxon>
        <taxon>Gammaproteobacteria</taxon>
        <taxon>Alteromonadales</taxon>
        <taxon>Shewanellaceae</taxon>
        <taxon>Shewanella</taxon>
    </lineage>
</organism>
<dbReference type="Proteomes" id="UP000773469">
    <property type="component" value="Unassembled WGS sequence"/>
</dbReference>
<evidence type="ECO:0000313" key="3">
    <source>
        <dbReference type="Proteomes" id="UP000773469"/>
    </source>
</evidence>
<name>A0ABQ4P0A1_SHECO</name>
<comment type="caution">
    <text evidence="2">The sequence shown here is derived from an EMBL/GenBank/DDBJ whole genome shotgun (WGS) entry which is preliminary data.</text>
</comment>
<accession>A0ABQ4P0A1</accession>
<feature type="transmembrane region" description="Helical" evidence="1">
    <location>
        <begin position="12"/>
        <end position="33"/>
    </location>
</feature>
<sequence>MQIVLDNLLLGTIIKAISSIFAAALPSFTAFYLGNRLIKKQKLQRDLKVALNDIQYLLAVEQYHCHEHKLVSDQSKKQMIRDSVAIETSLTWSGKFTPSRIARYPADESLFEIMAKITGRKPQS</sequence>
<evidence type="ECO:0000256" key="1">
    <source>
        <dbReference type="SAM" id="Phobius"/>
    </source>
</evidence>
<reference evidence="2 3" key="1">
    <citation type="submission" date="2021-05" db="EMBL/GenBank/DDBJ databases">
        <title>Molecular characterization for Shewanella algae harboring chromosomal blaOXA-55-like strains isolated from clinical and environment sample.</title>
        <authorList>
            <person name="Ohama Y."/>
            <person name="Aoki K."/>
            <person name="Harada S."/>
            <person name="Moriya K."/>
            <person name="Ishii Y."/>
            <person name="Tateda K."/>
        </authorList>
    </citation>
    <scope>NUCLEOTIDE SEQUENCE [LARGE SCALE GENOMIC DNA]</scope>
    <source>
        <strain evidence="2 3">MBTL60-118</strain>
    </source>
</reference>
<proteinExistence type="predicted"/>